<dbReference type="OrthoDB" id="10002433at2759"/>
<dbReference type="AlphaFoldDB" id="A0A7I8X8P6"/>
<accession>A0A7I8X8P6</accession>
<dbReference type="SUPFAM" id="SSF57302">
    <property type="entry name" value="Snake toxin-like"/>
    <property type="match status" value="1"/>
</dbReference>
<dbReference type="EMBL" id="CAJFDI010000005">
    <property type="protein sequence ID" value="CAD5232970.1"/>
    <property type="molecule type" value="Genomic_DNA"/>
</dbReference>
<gene>
    <name evidence="1" type="ORF">BXYJ_LOCUS13061</name>
</gene>
<comment type="caution">
    <text evidence="1">The sequence shown here is derived from an EMBL/GenBank/DDBJ whole genome shotgun (WGS) entry which is preliminary data.</text>
</comment>
<dbReference type="Gene3D" id="2.10.60.10">
    <property type="entry name" value="CD59"/>
    <property type="match status" value="1"/>
</dbReference>
<sequence length="179" mass="20019">MEPTRGICAKSLVDMEDELHKIEELINSPDEFLHSPILLETTQFPLRFKVLFILSAATLSMSYTLRKLLLFATLLLAIDKCCCLQCHEDVINGEGFELIECEDGTDYCAKLINDKGVKGSEEYRACATPKMCQTEGHFTLVFYKGLHLHCCKEEGCNSSTSTVLSLSSLVAAILLYRLL</sequence>
<name>A0A7I8X8P6_BURXY</name>
<proteinExistence type="predicted"/>
<dbReference type="Proteomes" id="UP000659654">
    <property type="component" value="Unassembled WGS sequence"/>
</dbReference>
<dbReference type="InterPro" id="IPR045860">
    <property type="entry name" value="Snake_toxin-like_sf"/>
</dbReference>
<dbReference type="CDD" id="cd00117">
    <property type="entry name" value="TFP"/>
    <property type="match status" value="1"/>
</dbReference>
<organism evidence="1 2">
    <name type="scientific">Bursaphelenchus xylophilus</name>
    <name type="common">Pinewood nematode worm</name>
    <name type="synonym">Aphelenchoides xylophilus</name>
    <dbReference type="NCBI Taxonomy" id="6326"/>
    <lineage>
        <taxon>Eukaryota</taxon>
        <taxon>Metazoa</taxon>
        <taxon>Ecdysozoa</taxon>
        <taxon>Nematoda</taxon>
        <taxon>Chromadorea</taxon>
        <taxon>Rhabditida</taxon>
        <taxon>Tylenchina</taxon>
        <taxon>Tylenchomorpha</taxon>
        <taxon>Aphelenchoidea</taxon>
        <taxon>Aphelenchoididae</taxon>
        <taxon>Bursaphelenchus</taxon>
    </lineage>
</organism>
<dbReference type="EMBL" id="CAJFCV020000005">
    <property type="protein sequence ID" value="CAG9126239.1"/>
    <property type="molecule type" value="Genomic_DNA"/>
</dbReference>
<reference evidence="1" key="1">
    <citation type="submission" date="2020-09" db="EMBL/GenBank/DDBJ databases">
        <authorList>
            <person name="Kikuchi T."/>
        </authorList>
    </citation>
    <scope>NUCLEOTIDE SEQUENCE</scope>
    <source>
        <strain evidence="1">Ka4C1</strain>
    </source>
</reference>
<evidence type="ECO:0000313" key="2">
    <source>
        <dbReference type="Proteomes" id="UP000659654"/>
    </source>
</evidence>
<keyword evidence="2" id="KW-1185">Reference proteome</keyword>
<protein>
    <submittedName>
        <fullName evidence="1">(pine wood nematode) hypothetical protein</fullName>
    </submittedName>
</protein>
<evidence type="ECO:0000313" key="1">
    <source>
        <dbReference type="EMBL" id="CAD5232970.1"/>
    </source>
</evidence>
<dbReference type="Proteomes" id="UP000582659">
    <property type="component" value="Unassembled WGS sequence"/>
</dbReference>